<evidence type="ECO:0000313" key="1">
    <source>
        <dbReference type="EMBL" id="XCM38235.1"/>
    </source>
</evidence>
<organism evidence="1">
    <name type="scientific">Planktothricoides raciborskii GIHE-MW2</name>
    <dbReference type="NCBI Taxonomy" id="2792601"/>
    <lineage>
        <taxon>Bacteria</taxon>
        <taxon>Bacillati</taxon>
        <taxon>Cyanobacteriota</taxon>
        <taxon>Cyanophyceae</taxon>
        <taxon>Oscillatoriophycideae</taxon>
        <taxon>Oscillatoriales</taxon>
        <taxon>Oscillatoriaceae</taxon>
        <taxon>Planktothricoides</taxon>
    </lineage>
</organism>
<name>A0AAU8JIH2_9CYAN</name>
<accession>A0AAU8JIH2</accession>
<protein>
    <submittedName>
        <fullName evidence="1">Uncharacterized protein</fullName>
    </submittedName>
</protein>
<dbReference type="EMBL" id="CP159837">
    <property type="protein sequence ID" value="XCM38235.1"/>
    <property type="molecule type" value="Genomic_DNA"/>
</dbReference>
<reference evidence="1" key="1">
    <citation type="submission" date="2024-07" db="EMBL/GenBank/DDBJ databases">
        <authorList>
            <person name="Kim Y.J."/>
            <person name="Jeong J.Y."/>
        </authorList>
    </citation>
    <scope>NUCLEOTIDE SEQUENCE</scope>
    <source>
        <strain evidence="1">GIHE-MW2</strain>
    </source>
</reference>
<gene>
    <name evidence="1" type="ORF">ABWT76_001068</name>
</gene>
<dbReference type="AlphaFoldDB" id="A0AAU8JIH2"/>
<dbReference type="RefSeq" id="WP_190879749.1">
    <property type="nucleotide sequence ID" value="NZ_CP159837.1"/>
</dbReference>
<proteinExistence type="predicted"/>
<sequence>MLATDGLIDGVINLAADGLIYGVINLATDDQEGKNGDEFYQCRGAKHSRLHPVDKSLKFMRECFAQRTRHCRVLTLADLCQQITQKSR</sequence>